<organism evidence="2 3">
    <name type="scientific">Paeniglutamicibacter sulfureus</name>
    <dbReference type="NCBI Taxonomy" id="43666"/>
    <lineage>
        <taxon>Bacteria</taxon>
        <taxon>Bacillati</taxon>
        <taxon>Actinomycetota</taxon>
        <taxon>Actinomycetes</taxon>
        <taxon>Micrococcales</taxon>
        <taxon>Micrococcaceae</taxon>
        <taxon>Paeniglutamicibacter</taxon>
    </lineage>
</organism>
<dbReference type="InterPro" id="IPR006680">
    <property type="entry name" value="Amidohydro-rel"/>
</dbReference>
<protein>
    <submittedName>
        <fullName evidence="2">Imidazolonepropionase-like amidohydrolase</fullName>
    </submittedName>
</protein>
<dbReference type="CDD" id="cd01299">
    <property type="entry name" value="Met_dep_hydrolase_A"/>
    <property type="match status" value="1"/>
</dbReference>
<proteinExistence type="predicted"/>
<dbReference type="Gene3D" id="2.30.40.10">
    <property type="entry name" value="Urease, subunit C, domain 1"/>
    <property type="match status" value="1"/>
</dbReference>
<comment type="caution">
    <text evidence="2">The sequence shown here is derived from an EMBL/GenBank/DDBJ whole genome shotgun (WGS) entry which is preliminary data.</text>
</comment>
<dbReference type="Proteomes" id="UP001183817">
    <property type="component" value="Unassembled WGS sequence"/>
</dbReference>
<dbReference type="SUPFAM" id="SSF51556">
    <property type="entry name" value="Metallo-dependent hydrolases"/>
    <property type="match status" value="1"/>
</dbReference>
<dbReference type="InterPro" id="IPR032466">
    <property type="entry name" value="Metal_Hydrolase"/>
</dbReference>
<evidence type="ECO:0000259" key="1">
    <source>
        <dbReference type="Pfam" id="PF01979"/>
    </source>
</evidence>
<name>A0ABU2BKD8_9MICC</name>
<sequence>MLQQPVALIANAQILDTRNFKISSGKTIEIIDGRVSKIRDSNSDDVTCENAIDAAGKIIMPGLIDSHVHVTAATASLGDLADWSPNYAAARSSTLMKDMLLRGFTTVRDVAGADWGIADAVEEGYFQGPRIYFGGKALSQTGGHGDMRGPGRTFVDSHPCCPTIGVICDGVTEVRKASREQLRTGAHHIKIMLSGGVASPTDRVDSIQFSDSEIQAIVEEAEAANRYVAGHAYTAKAVNRGLRAGVRSIEHGNLIDDESVELFKEHGAFLVPTLVTYVHLKKDGEAAGLSAESRKKVDLVLNAGLDALGLATRGGVKIAFGTDLLGDMQKHQSEEFTIRAQVQTNEQIIASATTIGAELLGAEADLGAVQVGGHADLLLLSGNPLEEIRVLAEPETYLSGVIKAGMQQK</sequence>
<reference evidence="2 3" key="1">
    <citation type="submission" date="2023-07" db="EMBL/GenBank/DDBJ databases">
        <title>Sequencing the genomes of 1000 actinobacteria strains.</title>
        <authorList>
            <person name="Klenk H.-P."/>
        </authorList>
    </citation>
    <scope>NUCLEOTIDE SEQUENCE [LARGE SCALE GENOMIC DNA]</scope>
    <source>
        <strain evidence="2 3">DSM 20167</strain>
    </source>
</reference>
<dbReference type="Pfam" id="PF01979">
    <property type="entry name" value="Amidohydro_1"/>
    <property type="match status" value="1"/>
</dbReference>
<accession>A0ABU2BKD8</accession>
<dbReference type="PANTHER" id="PTHR43135">
    <property type="entry name" value="ALPHA-D-RIBOSE 1-METHYLPHOSPHONATE 5-TRIPHOSPHATE DIPHOSPHATASE"/>
    <property type="match status" value="1"/>
</dbReference>
<feature type="domain" description="Amidohydrolase-related" evidence="1">
    <location>
        <begin position="58"/>
        <end position="403"/>
    </location>
</feature>
<dbReference type="Gene3D" id="3.20.20.140">
    <property type="entry name" value="Metal-dependent hydrolases"/>
    <property type="match status" value="1"/>
</dbReference>
<dbReference type="InterPro" id="IPR057744">
    <property type="entry name" value="OTAase-like"/>
</dbReference>
<dbReference type="EMBL" id="JAVDYI010000001">
    <property type="protein sequence ID" value="MDR7359107.1"/>
    <property type="molecule type" value="Genomic_DNA"/>
</dbReference>
<evidence type="ECO:0000313" key="3">
    <source>
        <dbReference type="Proteomes" id="UP001183817"/>
    </source>
</evidence>
<dbReference type="PANTHER" id="PTHR43135:SF3">
    <property type="entry name" value="ALPHA-D-RIBOSE 1-METHYLPHOSPHONATE 5-TRIPHOSPHATE DIPHOSPHATASE"/>
    <property type="match status" value="1"/>
</dbReference>
<dbReference type="RefSeq" id="WP_071214153.1">
    <property type="nucleotide sequence ID" value="NZ_BAAAWO010000001.1"/>
</dbReference>
<dbReference type="InterPro" id="IPR051781">
    <property type="entry name" value="Metallo-dep_Hydrolase"/>
</dbReference>
<gene>
    <name evidence="2" type="ORF">J2S64_002798</name>
</gene>
<evidence type="ECO:0000313" key="2">
    <source>
        <dbReference type="EMBL" id="MDR7359107.1"/>
    </source>
</evidence>
<keyword evidence="3" id="KW-1185">Reference proteome</keyword>
<dbReference type="InterPro" id="IPR011059">
    <property type="entry name" value="Metal-dep_hydrolase_composite"/>
</dbReference>
<dbReference type="SUPFAM" id="SSF51338">
    <property type="entry name" value="Composite domain of metallo-dependent hydrolases"/>
    <property type="match status" value="2"/>
</dbReference>